<dbReference type="GO" id="GO:0006352">
    <property type="term" value="P:DNA-templated transcription initiation"/>
    <property type="evidence" value="ECO:0007669"/>
    <property type="project" value="InterPro"/>
</dbReference>
<evidence type="ECO:0000259" key="10">
    <source>
        <dbReference type="Pfam" id="PF05236"/>
    </source>
</evidence>
<feature type="compositionally biased region" description="Gly residues" evidence="9">
    <location>
        <begin position="586"/>
        <end position="612"/>
    </location>
</feature>
<sequence length="681" mass="71829">MAQPQPQMPQRHFSPPQPQNSPSPASSQPAFPMPPNVRPKLSPQPPSRPQSPYPQSPYAASPGAPLTPSTGATSVPSPTLPGSQQPNGQPLTNQSYNTPYTNGNGTPTGPPTPSLALPESRPTPPPLPAAIAPQPQPQSPAPTLPGPPPSGQLPYTNVSFGVPPIAPAMHHQQQQYPQQQQQQQPMLAPYPTPGVMGPPSRPPDRPQKELEYDPTDLMAGTGIDLRAEEAYLAGMYAVDTSVPESRTGFTIHPPGDKASFYGAGVANQTAEPVGNKSQDQHIAAAAEKAWQDSARNLASERAVELRDPFLNVPILQLRAEAAAKEAGISLNWELKSGVQPMGRMKVMDEHPRPVKVETRTGPDGSLIRTCGSWIPHDASLADQMALLSIATKQRLRALLTDANRVAVIRQTTSHGEVAEQWKKAAGPPNIAVSVTMTDAPDESLTEGAAANSRKRSVDESGLTDLSAPPAKVPKIPATMASSMSGMMRDLGRTERDWEEARLRRRQDRKDGIKDSSGSRAASVAPGTPGGSAPDGEKAMTKKEQKRLEAARKAEANSHVNQNLTSGKFLGTKPGGLFGKKSYSWMTGGGSGANTPKGGAGGGKAGGGGGGTPAPGTPAVPSQSILTVEGSASRRPGAWREDKDKGKNIQLRDWVSALEEDGIDTRALQRAYNGLDTSGPRQ</sequence>
<feature type="compositionally biased region" description="Low complexity" evidence="9">
    <location>
        <begin position="96"/>
        <end position="107"/>
    </location>
</feature>
<protein>
    <recommendedName>
        <fullName evidence="3">Transcription initiation factor TFIID subunit 4</fullName>
    </recommendedName>
    <alternativeName>
        <fullName evidence="8">TBP-associated factor 4</fullName>
    </alternativeName>
</protein>
<feature type="compositionally biased region" description="Polar residues" evidence="9">
    <location>
        <begin position="67"/>
        <end position="95"/>
    </location>
</feature>
<keyword evidence="12" id="KW-1185">Reference proteome</keyword>
<dbReference type="GO" id="GO:0005669">
    <property type="term" value="C:transcription factor TFIID complex"/>
    <property type="evidence" value="ECO:0007669"/>
    <property type="project" value="InterPro"/>
</dbReference>
<feature type="compositionally biased region" description="Low complexity" evidence="9">
    <location>
        <begin position="172"/>
        <end position="185"/>
    </location>
</feature>
<evidence type="ECO:0000256" key="8">
    <source>
        <dbReference type="ARBA" id="ARBA00031747"/>
    </source>
</evidence>
<feature type="compositionally biased region" description="Pro residues" evidence="9">
    <location>
        <begin position="121"/>
        <end position="151"/>
    </location>
</feature>
<name>A0A8K0X4W0_9PEZI</name>
<evidence type="ECO:0000256" key="1">
    <source>
        <dbReference type="ARBA" id="ARBA00004123"/>
    </source>
</evidence>
<dbReference type="OrthoDB" id="21060at2759"/>
<feature type="domain" description="Transcription initiation factor TFIID component TAF4 C-terminal" evidence="10">
    <location>
        <begin position="381"/>
        <end position="663"/>
    </location>
</feature>
<evidence type="ECO:0000256" key="3">
    <source>
        <dbReference type="ARBA" id="ARBA00017306"/>
    </source>
</evidence>
<feature type="region of interest" description="Disordered" evidence="9">
    <location>
        <begin position="1"/>
        <end position="210"/>
    </location>
</feature>
<dbReference type="Proteomes" id="UP000813385">
    <property type="component" value="Unassembled WGS sequence"/>
</dbReference>
<dbReference type="AlphaFoldDB" id="A0A8K0X4W0"/>
<proteinExistence type="inferred from homology"/>
<accession>A0A8K0X4W0</accession>
<evidence type="ECO:0000256" key="5">
    <source>
        <dbReference type="ARBA" id="ARBA00023163"/>
    </source>
</evidence>
<keyword evidence="6" id="KW-0539">Nucleus</keyword>
<comment type="subcellular location">
    <subcellularLocation>
        <location evidence="1">Nucleus</location>
    </subcellularLocation>
</comment>
<evidence type="ECO:0000256" key="9">
    <source>
        <dbReference type="SAM" id="MobiDB-lite"/>
    </source>
</evidence>
<comment type="caution">
    <text evidence="11">The sequence shown here is derived from an EMBL/GenBank/DDBJ whole genome shotgun (WGS) entry which is preliminary data.</text>
</comment>
<feature type="compositionally biased region" description="Basic and acidic residues" evidence="9">
    <location>
        <begin position="489"/>
        <end position="513"/>
    </location>
</feature>
<reference evidence="11" key="1">
    <citation type="journal article" date="2021" name="Nat. Commun.">
        <title>Genetic determinants of endophytism in the Arabidopsis root mycobiome.</title>
        <authorList>
            <person name="Mesny F."/>
            <person name="Miyauchi S."/>
            <person name="Thiergart T."/>
            <person name="Pickel B."/>
            <person name="Atanasova L."/>
            <person name="Karlsson M."/>
            <person name="Huettel B."/>
            <person name="Barry K.W."/>
            <person name="Haridas S."/>
            <person name="Chen C."/>
            <person name="Bauer D."/>
            <person name="Andreopoulos W."/>
            <person name="Pangilinan J."/>
            <person name="LaButti K."/>
            <person name="Riley R."/>
            <person name="Lipzen A."/>
            <person name="Clum A."/>
            <person name="Drula E."/>
            <person name="Henrissat B."/>
            <person name="Kohler A."/>
            <person name="Grigoriev I.V."/>
            <person name="Martin F.M."/>
            <person name="Hacquard S."/>
        </authorList>
    </citation>
    <scope>NUCLEOTIDE SEQUENCE</scope>
    <source>
        <strain evidence="11">MPI-CAGE-AT-0016</strain>
    </source>
</reference>
<keyword evidence="5" id="KW-0804">Transcription</keyword>
<evidence type="ECO:0000313" key="11">
    <source>
        <dbReference type="EMBL" id="KAH7367212.1"/>
    </source>
</evidence>
<feature type="region of interest" description="Disordered" evidence="9">
    <location>
        <begin position="437"/>
        <end position="643"/>
    </location>
</feature>
<evidence type="ECO:0000256" key="6">
    <source>
        <dbReference type="ARBA" id="ARBA00023242"/>
    </source>
</evidence>
<comment type="similarity">
    <text evidence="2">Belongs to the TAF4 family.</text>
</comment>
<dbReference type="Pfam" id="PF05236">
    <property type="entry name" value="TAF4"/>
    <property type="match status" value="1"/>
</dbReference>
<feature type="compositionally biased region" description="Basic and acidic residues" evidence="9">
    <location>
        <begin position="534"/>
        <end position="555"/>
    </location>
</feature>
<gene>
    <name evidence="11" type="ORF">B0T11DRAFT_237641</name>
</gene>
<evidence type="ECO:0000256" key="2">
    <source>
        <dbReference type="ARBA" id="ARBA00006178"/>
    </source>
</evidence>
<comment type="function">
    <text evidence="7">Functions as a component of the DNA-binding general transcription factor complex TFIID. Binding of TFIID to a promoter (with or without TATA element) is the initial step in pre-initiation complex (PIC) formation. TFIID plays a key role in the regulation of gene expression by RNA polymerase II through different activities such as transcription activator interaction, core promoter recognition and selectivity, TFIIA and TFIIB interaction, chromatin modification (histone acetylation by TAF1), facilitation of DNA opening and initiation of transcription.</text>
</comment>
<evidence type="ECO:0000256" key="4">
    <source>
        <dbReference type="ARBA" id="ARBA00023015"/>
    </source>
</evidence>
<dbReference type="InterPro" id="IPR007900">
    <property type="entry name" value="TAF4_C"/>
</dbReference>
<keyword evidence="4" id="KW-0805">Transcription regulation</keyword>
<organism evidence="11 12">
    <name type="scientific">Plectosphaerella cucumerina</name>
    <dbReference type="NCBI Taxonomy" id="40658"/>
    <lineage>
        <taxon>Eukaryota</taxon>
        <taxon>Fungi</taxon>
        <taxon>Dikarya</taxon>
        <taxon>Ascomycota</taxon>
        <taxon>Pezizomycotina</taxon>
        <taxon>Sordariomycetes</taxon>
        <taxon>Hypocreomycetidae</taxon>
        <taxon>Glomerellales</taxon>
        <taxon>Plectosphaerellaceae</taxon>
        <taxon>Plectosphaerella</taxon>
    </lineage>
</organism>
<evidence type="ECO:0000256" key="7">
    <source>
        <dbReference type="ARBA" id="ARBA00025346"/>
    </source>
</evidence>
<evidence type="ECO:0000313" key="12">
    <source>
        <dbReference type="Proteomes" id="UP000813385"/>
    </source>
</evidence>
<dbReference type="EMBL" id="JAGPXD010000002">
    <property type="protein sequence ID" value="KAH7367212.1"/>
    <property type="molecule type" value="Genomic_DNA"/>
</dbReference>
<feature type="compositionally biased region" description="Pro residues" evidence="9">
    <location>
        <begin position="31"/>
        <end position="55"/>
    </location>
</feature>